<dbReference type="Proteomes" id="UP000325313">
    <property type="component" value="Unassembled WGS sequence"/>
</dbReference>
<keyword evidence="2" id="KW-0812">Transmembrane</keyword>
<feature type="transmembrane region" description="Helical" evidence="2">
    <location>
        <begin position="259"/>
        <end position="278"/>
    </location>
</feature>
<evidence type="ECO:0000256" key="3">
    <source>
        <dbReference type="SAM" id="SignalP"/>
    </source>
</evidence>
<protein>
    <recommendedName>
        <fullName evidence="8">Peptidase M50B-like-domain-containing protein</fullName>
    </recommendedName>
</protein>
<comment type="caution">
    <text evidence="5">The sequence shown here is derived from an EMBL/GenBank/DDBJ whole genome shotgun (WGS) entry which is preliminary data.</text>
</comment>
<evidence type="ECO:0000256" key="1">
    <source>
        <dbReference type="SAM" id="MobiDB-lite"/>
    </source>
</evidence>
<feature type="transmembrane region" description="Helical" evidence="2">
    <location>
        <begin position="452"/>
        <end position="474"/>
    </location>
</feature>
<dbReference type="InterPro" id="IPR049500">
    <property type="entry name" value="Peptidase_M50B-like"/>
</dbReference>
<sequence length="491" mass="54132">MPPPNEQQQQQQQQQRSNNSNRRTTITHLLFTSILILSIPLLTSSHQHNNNNNNHLGLSTTTSTALLPTKTIQPQLNHFNHHPPKPLPSTRPTPLSQDDYHNQLVLQKRWSGYTTMTVFVNTVTVNLGAPPVVTVTVNPADPNPNPATVTVTVGAYTQTINQQNAMAPQPTSTQTVFLTGAPQPTTIRSTSLLTINGATPTTSTVYMSSPVPTASAVPWFGGHGTTDGLPADRACYPGEENQRVPGHLTPTSPTQTSTLFAIALYFVIILVCWNLFIIRHVLFPFKLVVVAWHEFGHVVASSCSGCKLDSVTIDPNEGGATRMEANVYPALSLPLGCISSCLFGGLLVFCGFNTLASKIASFFLMMSLIVAFWWATGLVTRLMTLLSIGLLIGFWFIDHAGVLRYFILFVGVMSSWYIIYDVMDDFVFRKMNPSCPLLFEARFPMITAGQWALIWTVYSGISFAAWIILAIVVWRQTPRGMFCQSQQFLPT</sequence>
<name>A0A5B0QUC7_PUCGR</name>
<dbReference type="PANTHER" id="PTHR33979:SF2">
    <property type="entry name" value="PEPTIDASE M50B-LIKE-DOMAIN-CONTAINING PROTEIN"/>
    <property type="match status" value="1"/>
</dbReference>
<evidence type="ECO:0000256" key="2">
    <source>
        <dbReference type="SAM" id="Phobius"/>
    </source>
</evidence>
<keyword evidence="2" id="KW-0472">Membrane</keyword>
<keyword evidence="3" id="KW-0732">Signal</keyword>
<evidence type="ECO:0000313" key="5">
    <source>
        <dbReference type="EMBL" id="KAA1116898.1"/>
    </source>
</evidence>
<feature type="chain" id="PRO_5036366572" description="Peptidase M50B-like-domain-containing protein" evidence="3">
    <location>
        <begin position="46"/>
        <end position="491"/>
    </location>
</feature>
<evidence type="ECO:0008006" key="8">
    <source>
        <dbReference type="Google" id="ProtNLM"/>
    </source>
</evidence>
<feature type="transmembrane region" description="Helical" evidence="2">
    <location>
        <begin position="402"/>
        <end position="420"/>
    </location>
</feature>
<reference evidence="6 7" key="1">
    <citation type="submission" date="2019-05" db="EMBL/GenBank/DDBJ databases">
        <title>Emergence of the Ug99 lineage of the wheat stem rust pathogen through somatic hybridization.</title>
        <authorList>
            <person name="Li F."/>
            <person name="Upadhyaya N.M."/>
            <person name="Sperschneider J."/>
            <person name="Matny O."/>
            <person name="Nguyen-Phuc H."/>
            <person name="Mago R."/>
            <person name="Raley C."/>
            <person name="Miller M.E."/>
            <person name="Silverstein K.A.T."/>
            <person name="Henningsen E."/>
            <person name="Hirsch C.D."/>
            <person name="Visser B."/>
            <person name="Pretorius Z.A."/>
            <person name="Steffenson B.J."/>
            <person name="Schwessinger B."/>
            <person name="Dodds P.N."/>
            <person name="Figueroa M."/>
        </authorList>
    </citation>
    <scope>NUCLEOTIDE SEQUENCE [LARGE SCALE GENOMIC DNA]</scope>
    <source>
        <strain evidence="4">21-0</strain>
        <strain evidence="5 7">Ug99</strain>
    </source>
</reference>
<feature type="region of interest" description="Disordered" evidence="1">
    <location>
        <begin position="1"/>
        <end position="22"/>
    </location>
</feature>
<feature type="transmembrane region" description="Helical" evidence="2">
    <location>
        <begin position="331"/>
        <end position="352"/>
    </location>
</feature>
<dbReference type="AlphaFoldDB" id="A0A5B0QUC7"/>
<proteinExistence type="predicted"/>
<accession>A0A5B0QUC7</accession>
<dbReference type="PANTHER" id="PTHR33979">
    <property type="entry name" value="OS02G0221600 PROTEIN"/>
    <property type="match status" value="1"/>
</dbReference>
<feature type="signal peptide" evidence="3">
    <location>
        <begin position="1"/>
        <end position="45"/>
    </location>
</feature>
<dbReference type="Proteomes" id="UP000324748">
    <property type="component" value="Unassembled WGS sequence"/>
</dbReference>
<keyword evidence="2" id="KW-1133">Transmembrane helix</keyword>
<keyword evidence="6" id="KW-1185">Reference proteome</keyword>
<dbReference type="EMBL" id="VDEP01000270">
    <property type="protein sequence ID" value="KAA1116898.1"/>
    <property type="molecule type" value="Genomic_DNA"/>
</dbReference>
<feature type="transmembrane region" description="Helical" evidence="2">
    <location>
        <begin position="381"/>
        <end position="397"/>
    </location>
</feature>
<evidence type="ECO:0000313" key="6">
    <source>
        <dbReference type="Proteomes" id="UP000324748"/>
    </source>
</evidence>
<dbReference type="Pfam" id="PF13398">
    <property type="entry name" value="Peptidase_M50B"/>
    <property type="match status" value="1"/>
</dbReference>
<dbReference type="OrthoDB" id="40823at2759"/>
<evidence type="ECO:0000313" key="4">
    <source>
        <dbReference type="EMBL" id="KAA1098137.1"/>
    </source>
</evidence>
<organism evidence="5 7">
    <name type="scientific">Puccinia graminis f. sp. tritici</name>
    <dbReference type="NCBI Taxonomy" id="56615"/>
    <lineage>
        <taxon>Eukaryota</taxon>
        <taxon>Fungi</taxon>
        <taxon>Dikarya</taxon>
        <taxon>Basidiomycota</taxon>
        <taxon>Pucciniomycotina</taxon>
        <taxon>Pucciniomycetes</taxon>
        <taxon>Pucciniales</taxon>
        <taxon>Pucciniaceae</taxon>
        <taxon>Puccinia</taxon>
    </lineage>
</organism>
<dbReference type="EMBL" id="VSWC01000066">
    <property type="protein sequence ID" value="KAA1098137.1"/>
    <property type="molecule type" value="Genomic_DNA"/>
</dbReference>
<gene>
    <name evidence="4" type="ORF">PGT21_029234</name>
    <name evidence="5" type="ORF">PGTUg99_029271</name>
</gene>
<evidence type="ECO:0000313" key="7">
    <source>
        <dbReference type="Proteomes" id="UP000325313"/>
    </source>
</evidence>